<keyword evidence="2" id="KW-0479">Metal-binding</keyword>
<dbReference type="EMBL" id="JARJFB010000123">
    <property type="protein sequence ID" value="MEA0971370.1"/>
    <property type="molecule type" value="Genomic_DNA"/>
</dbReference>
<dbReference type="SUPFAM" id="SSF52833">
    <property type="entry name" value="Thioredoxin-like"/>
    <property type="match status" value="1"/>
</dbReference>
<evidence type="ECO:0000313" key="8">
    <source>
        <dbReference type="Proteomes" id="UP001291687"/>
    </source>
</evidence>
<dbReference type="Pfam" id="PF00462">
    <property type="entry name" value="Glutaredoxin"/>
    <property type="match status" value="1"/>
</dbReference>
<comment type="caution">
    <text evidence="7">The sequence shown here is derived from an EMBL/GenBank/DDBJ whole genome shotgun (WGS) entry which is preliminary data.</text>
</comment>
<accession>A0ABU5NDX3</accession>
<dbReference type="InterPro" id="IPR002109">
    <property type="entry name" value="Glutaredoxin"/>
</dbReference>
<dbReference type="Proteomes" id="UP001291687">
    <property type="component" value="Unassembled WGS sequence"/>
</dbReference>
<evidence type="ECO:0000256" key="2">
    <source>
        <dbReference type="ARBA" id="ARBA00022723"/>
    </source>
</evidence>
<feature type="domain" description="Glutaredoxin" evidence="6">
    <location>
        <begin position="29"/>
        <end position="93"/>
    </location>
</feature>
<dbReference type="PANTHER" id="PTHR10293">
    <property type="entry name" value="GLUTAREDOXIN FAMILY MEMBER"/>
    <property type="match status" value="1"/>
</dbReference>
<sequence length="134" mass="14961">MQPFVYQGFIMNKNKTFDFINEQISTNEVVLFMKGTADFPQCGFSAMVVGILQTLGLKFKDINVLENPDLRQGIKDFADWPTIPQLYIAGEFVGGCDIVREMFETGELSNLIKDIHSDHAKPATPENNAIEAGN</sequence>
<protein>
    <submittedName>
        <fullName evidence="7">Grx4 family monothiol glutaredoxin</fullName>
    </submittedName>
</protein>
<evidence type="ECO:0000256" key="4">
    <source>
        <dbReference type="ARBA" id="ARBA00023014"/>
    </source>
</evidence>
<evidence type="ECO:0000256" key="3">
    <source>
        <dbReference type="ARBA" id="ARBA00023004"/>
    </source>
</evidence>
<evidence type="ECO:0000256" key="5">
    <source>
        <dbReference type="ARBA" id="ARBA00023284"/>
    </source>
</evidence>
<evidence type="ECO:0000313" key="7">
    <source>
        <dbReference type="EMBL" id="MEA0971370.1"/>
    </source>
</evidence>
<keyword evidence="8" id="KW-1185">Reference proteome</keyword>
<dbReference type="InterPro" id="IPR033658">
    <property type="entry name" value="GRX_PICOT-like"/>
</dbReference>
<gene>
    <name evidence="7" type="ORF">Megvenef_01347</name>
</gene>
<dbReference type="PANTHER" id="PTHR10293:SF72">
    <property type="entry name" value="MONOTHIOL GLUTAREDOXIN-S14, CHLOROPLASTIC"/>
    <property type="match status" value="1"/>
</dbReference>
<name>A0ABU5NDX3_9RICK</name>
<proteinExistence type="predicted"/>
<keyword evidence="4" id="KW-0411">Iron-sulfur</keyword>
<keyword evidence="3" id="KW-0408">Iron</keyword>
<dbReference type="InterPro" id="IPR004480">
    <property type="entry name" value="Monothiol_GRX-rel"/>
</dbReference>
<keyword evidence="5" id="KW-0676">Redox-active center</keyword>
<dbReference type="InterPro" id="IPR036249">
    <property type="entry name" value="Thioredoxin-like_sf"/>
</dbReference>
<dbReference type="PROSITE" id="PS51354">
    <property type="entry name" value="GLUTAREDOXIN_2"/>
    <property type="match status" value="1"/>
</dbReference>
<organism evidence="7 8">
    <name type="scientific">Candidatus Megaera venefica</name>
    <dbReference type="NCBI Taxonomy" id="2055910"/>
    <lineage>
        <taxon>Bacteria</taxon>
        <taxon>Pseudomonadati</taxon>
        <taxon>Pseudomonadota</taxon>
        <taxon>Alphaproteobacteria</taxon>
        <taxon>Rickettsiales</taxon>
        <taxon>Rickettsiaceae</taxon>
        <taxon>Candidatus Megaera</taxon>
    </lineage>
</organism>
<dbReference type="Gene3D" id="3.40.30.10">
    <property type="entry name" value="Glutaredoxin"/>
    <property type="match status" value="1"/>
</dbReference>
<evidence type="ECO:0000256" key="1">
    <source>
        <dbReference type="ARBA" id="ARBA00022714"/>
    </source>
</evidence>
<dbReference type="CDD" id="cd03028">
    <property type="entry name" value="GRX_PICOT_like"/>
    <property type="match status" value="1"/>
</dbReference>
<evidence type="ECO:0000259" key="6">
    <source>
        <dbReference type="Pfam" id="PF00462"/>
    </source>
</evidence>
<reference evidence="7 8" key="1">
    <citation type="submission" date="2023-03" db="EMBL/GenBank/DDBJ databases">
        <title>Host association and intracellularity evolved multiple times independently in the Rickettsiales.</title>
        <authorList>
            <person name="Castelli M."/>
            <person name="Nardi T."/>
            <person name="Gammuto L."/>
            <person name="Bellinzona G."/>
            <person name="Sabaneyeva E."/>
            <person name="Potekhin A."/>
            <person name="Serra V."/>
            <person name="Petroni G."/>
            <person name="Sassera D."/>
        </authorList>
    </citation>
    <scope>NUCLEOTIDE SEQUENCE [LARGE SCALE GENOMIC DNA]</scope>
    <source>
        <strain evidence="7 8">Sr 2-6</strain>
    </source>
</reference>
<dbReference type="NCBIfam" id="TIGR00365">
    <property type="entry name" value="Grx4 family monothiol glutaredoxin"/>
    <property type="match status" value="1"/>
</dbReference>
<keyword evidence="1" id="KW-0001">2Fe-2S</keyword>